<dbReference type="GeneID" id="112462697"/>
<feature type="domain" description="DUF4806" evidence="1">
    <location>
        <begin position="4"/>
        <end position="79"/>
    </location>
</feature>
<evidence type="ECO:0000313" key="2">
    <source>
        <dbReference type="Proteomes" id="UP000504618"/>
    </source>
</evidence>
<keyword evidence="2" id="KW-1185">Reference proteome</keyword>
<proteinExistence type="predicted"/>
<protein>
    <submittedName>
        <fullName evidence="3">Uncharacterized protein LOC112462697</fullName>
    </submittedName>
</protein>
<dbReference type="AlphaFoldDB" id="A0A6J1QUR6"/>
<dbReference type="Pfam" id="PF16064">
    <property type="entry name" value="DUF4806"/>
    <property type="match status" value="1"/>
</dbReference>
<sequence>MPQIPLENINEAERMEECLASSAAQMEYLTKRLSTEGRTSVEGCVDRIMRKLLTRAVGSLYSYMGRRQKGNDPKLAFSPTNMYKAVKDAVLLVHPDANGRIIDKSIMDYLRYSPFRTKK</sequence>
<dbReference type="InterPro" id="IPR032071">
    <property type="entry name" value="DUF4806"/>
</dbReference>
<name>A0A6J1QUR6_9HYME</name>
<dbReference type="OrthoDB" id="6776294at2759"/>
<dbReference type="RefSeq" id="XP_024884385.1">
    <property type="nucleotide sequence ID" value="XM_025028617.1"/>
</dbReference>
<dbReference type="Proteomes" id="UP000504618">
    <property type="component" value="Unplaced"/>
</dbReference>
<accession>A0A6J1QUR6</accession>
<organism evidence="2 3">
    <name type="scientific">Temnothorax curvispinosus</name>
    <dbReference type="NCBI Taxonomy" id="300111"/>
    <lineage>
        <taxon>Eukaryota</taxon>
        <taxon>Metazoa</taxon>
        <taxon>Ecdysozoa</taxon>
        <taxon>Arthropoda</taxon>
        <taxon>Hexapoda</taxon>
        <taxon>Insecta</taxon>
        <taxon>Pterygota</taxon>
        <taxon>Neoptera</taxon>
        <taxon>Endopterygota</taxon>
        <taxon>Hymenoptera</taxon>
        <taxon>Apocrita</taxon>
        <taxon>Aculeata</taxon>
        <taxon>Formicoidea</taxon>
        <taxon>Formicidae</taxon>
        <taxon>Myrmicinae</taxon>
        <taxon>Temnothorax</taxon>
    </lineage>
</organism>
<evidence type="ECO:0000259" key="1">
    <source>
        <dbReference type="Pfam" id="PF16064"/>
    </source>
</evidence>
<evidence type="ECO:0000313" key="3">
    <source>
        <dbReference type="RefSeq" id="XP_024884385.1"/>
    </source>
</evidence>
<gene>
    <name evidence="3" type="primary">LOC112462697</name>
</gene>
<reference evidence="3" key="1">
    <citation type="submission" date="2025-08" db="UniProtKB">
        <authorList>
            <consortium name="RefSeq"/>
        </authorList>
    </citation>
    <scope>IDENTIFICATION</scope>
    <source>
        <tissue evidence="3">Whole body</tissue>
    </source>
</reference>